<dbReference type="OrthoDB" id="553158at2759"/>
<dbReference type="AlphaFoldDB" id="A0A250X3K0"/>
<feature type="region of interest" description="Disordered" evidence="1">
    <location>
        <begin position="69"/>
        <end position="203"/>
    </location>
</feature>
<name>A0A250X3K0_9CHLO</name>
<feature type="region of interest" description="Disordered" evidence="1">
    <location>
        <begin position="537"/>
        <end position="659"/>
    </location>
</feature>
<feature type="compositionally biased region" description="Low complexity" evidence="1">
    <location>
        <begin position="625"/>
        <end position="641"/>
    </location>
</feature>
<feature type="compositionally biased region" description="Acidic residues" evidence="1">
    <location>
        <begin position="550"/>
        <end position="575"/>
    </location>
</feature>
<comment type="caution">
    <text evidence="2">The sequence shown here is derived from an EMBL/GenBank/DDBJ whole genome shotgun (WGS) entry which is preliminary data.</text>
</comment>
<feature type="compositionally biased region" description="Polar residues" evidence="1">
    <location>
        <begin position="599"/>
        <end position="619"/>
    </location>
</feature>
<keyword evidence="3" id="KW-1185">Reference proteome</keyword>
<gene>
    <name evidence="2" type="ORF">CEUSTIGMA_g5090.t1</name>
</gene>
<organism evidence="2 3">
    <name type="scientific">Chlamydomonas eustigma</name>
    <dbReference type="NCBI Taxonomy" id="1157962"/>
    <lineage>
        <taxon>Eukaryota</taxon>
        <taxon>Viridiplantae</taxon>
        <taxon>Chlorophyta</taxon>
        <taxon>core chlorophytes</taxon>
        <taxon>Chlorophyceae</taxon>
        <taxon>CS clade</taxon>
        <taxon>Chlamydomonadales</taxon>
        <taxon>Chlamydomonadaceae</taxon>
        <taxon>Chlamydomonas</taxon>
    </lineage>
</organism>
<reference evidence="2 3" key="1">
    <citation type="submission" date="2017-08" db="EMBL/GenBank/DDBJ databases">
        <title>Acidophilic green algal genome provides insights into adaptation to an acidic environment.</title>
        <authorList>
            <person name="Hirooka S."/>
            <person name="Hirose Y."/>
            <person name="Kanesaki Y."/>
            <person name="Higuchi S."/>
            <person name="Fujiwara T."/>
            <person name="Onuma R."/>
            <person name="Era A."/>
            <person name="Ohbayashi R."/>
            <person name="Uzuka A."/>
            <person name="Nozaki H."/>
            <person name="Yoshikawa H."/>
            <person name="Miyagishima S.Y."/>
        </authorList>
    </citation>
    <scope>NUCLEOTIDE SEQUENCE [LARGE SCALE GENOMIC DNA]</scope>
    <source>
        <strain evidence="2 3">NIES-2499</strain>
    </source>
</reference>
<proteinExistence type="predicted"/>
<feature type="compositionally biased region" description="Polar residues" evidence="1">
    <location>
        <begin position="86"/>
        <end position="130"/>
    </location>
</feature>
<evidence type="ECO:0000256" key="1">
    <source>
        <dbReference type="SAM" id="MobiDB-lite"/>
    </source>
</evidence>
<evidence type="ECO:0000313" key="2">
    <source>
        <dbReference type="EMBL" id="GAX77647.1"/>
    </source>
</evidence>
<sequence>MLKIDVFKGRACTTSSQFLRPATSSVAVCSGKRSQKNDGLYFEYEEVDQEAAKQIPIERERLKDEFSWVQRARQSAQVHKNRRQTAETSKGRQSGWKSRAKSLQQRQESLQPTTTSTPETSRGNEVSPSATHLVAEEVGQNESQDVSFQQRPSSASTTTEQETGRALHVASSRKERLMQRMQGSSPAGHHSPGKAESEKAAPAAAAVSSRMPAAVAVPVTAAAAAVPVTAAAVAVAVPVTAAAVAVPVTAAAAVAVATAAPSSTRPSVSATGHSDLQQLLFLEEEGDKKQALRPLPSVPDLGALDDEEENIKELLQGVFVDGLESESLGNEDVSGSGAGGLSMAVSRESAAQRQFEEWVKKLKEGGFEGEEKDEAELAALEAFVDAQGEDEVLEDMMDDKSEDEEERMEDMPDVASLLKSASIGLSEFKALAEQLAEEDALLEELREGVKGSSLGAGVGVGGTEGVEDSVLSDEKVLSSLRLSDPDLYELLVSTPGGQDDEDLLRMLTAGDEASSSLFSGSQGFSLEDEKELAALLKSEKDVDGSSALLGEDDEEQQEAELSELFDAIDEDEDLEPQQKMKAMYSLQGIFNAPAEEASTPPSKSNPKAQQSQAISNASHVSRGPTTTGTAAKSKTGTQSSSDSKEEPPPPLLNRPQLKR</sequence>
<accession>A0A250X3K0</accession>
<dbReference type="EMBL" id="BEGY01000026">
    <property type="protein sequence ID" value="GAX77647.1"/>
    <property type="molecule type" value="Genomic_DNA"/>
</dbReference>
<protein>
    <submittedName>
        <fullName evidence="2">Uncharacterized protein</fullName>
    </submittedName>
</protein>
<dbReference type="PANTHER" id="PTHR33472">
    <property type="entry name" value="OS01G0106600 PROTEIN"/>
    <property type="match status" value="1"/>
</dbReference>
<feature type="compositionally biased region" description="Polar residues" evidence="1">
    <location>
        <begin position="140"/>
        <end position="161"/>
    </location>
</feature>
<evidence type="ECO:0000313" key="3">
    <source>
        <dbReference type="Proteomes" id="UP000232323"/>
    </source>
</evidence>
<dbReference type="PANTHER" id="PTHR33472:SF28">
    <property type="entry name" value="BROMO AND FHA DOMAIN-CONTAINING PROTEIN DDB_G0267958"/>
    <property type="match status" value="1"/>
</dbReference>
<dbReference type="Proteomes" id="UP000232323">
    <property type="component" value="Unassembled WGS sequence"/>
</dbReference>